<dbReference type="AlphaFoldDB" id="A0AAD4J001"/>
<sequence>MQSYAQASAENAGLPPSNFRFMQAVAEALPLKDASVDAVVGTLVLCSVQDVDQALREGTILRLVQGILDPLQQTVADGCHLTRRTATNIARAGFRGVDANEAVIAKTGSLCCVAARPHGSNTTSRDWSVGPHEPYWRTNTSFSPPPSRWDFPFQPEALSFGSHDGIQLYGSSASSNSRESRSWARGNNLTNHQFLVSDGIGPYLSSPADISPSQQWTPPAIQEISNDDYGTSRRDVVWRPLSFSPTMEGTSAARDSGGSTSSRSDSSCDYESMVKSHTSHRNRRCFMSKAIHPLSLPSERPTRESNGIASAGLPEFDAMTPLRDRHHLSSASGSIDFTEAPEPFECDLLSRSRSPAECFRCGLCERFLSQRSPWSSRRIVKSGDMPVAGVLSCRHVFHAECLEQTTPKARKNDPPCPICIKIEEENSTEQRMFSKLRGTFPRLKPFSEDAPSKQWGCVQAGDCVEGALHTPTRNTLMSLNRSQFRKNLSWKGNPGREYPGKLRKSGSFSPHQLFTGSAEHGGAAGSSKTSGGGSSFK</sequence>
<organism evidence="4 5">
    <name type="scientific">Perilla frutescens var. hirtella</name>
    <name type="common">Perilla citriodora</name>
    <name type="synonym">Perilla setoyensis</name>
    <dbReference type="NCBI Taxonomy" id="608512"/>
    <lineage>
        <taxon>Eukaryota</taxon>
        <taxon>Viridiplantae</taxon>
        <taxon>Streptophyta</taxon>
        <taxon>Embryophyta</taxon>
        <taxon>Tracheophyta</taxon>
        <taxon>Spermatophyta</taxon>
        <taxon>Magnoliopsida</taxon>
        <taxon>eudicotyledons</taxon>
        <taxon>Gunneridae</taxon>
        <taxon>Pentapetalae</taxon>
        <taxon>asterids</taxon>
        <taxon>lamiids</taxon>
        <taxon>Lamiales</taxon>
        <taxon>Lamiaceae</taxon>
        <taxon>Nepetoideae</taxon>
        <taxon>Elsholtzieae</taxon>
        <taxon>Perilla</taxon>
    </lineage>
</organism>
<dbReference type="PROSITE" id="PS50089">
    <property type="entry name" value="ZF_RING_2"/>
    <property type="match status" value="1"/>
</dbReference>
<feature type="domain" description="RING-type" evidence="3">
    <location>
        <begin position="361"/>
        <end position="419"/>
    </location>
</feature>
<keyword evidence="5" id="KW-1185">Reference proteome</keyword>
<dbReference type="PANTHER" id="PTHR31150:SF23">
    <property type="entry name" value="MANDELONITRILE LYASE-RELATED"/>
    <property type="match status" value="1"/>
</dbReference>
<dbReference type="SUPFAM" id="SSF57850">
    <property type="entry name" value="RING/U-box"/>
    <property type="match status" value="1"/>
</dbReference>
<feature type="compositionally biased region" description="Polar residues" evidence="2">
    <location>
        <begin position="506"/>
        <end position="515"/>
    </location>
</feature>
<gene>
    <name evidence="4" type="ORF">C2S53_001927</name>
</gene>
<evidence type="ECO:0000313" key="4">
    <source>
        <dbReference type="EMBL" id="KAH6824698.1"/>
    </source>
</evidence>
<keyword evidence="1" id="KW-0479">Metal-binding</keyword>
<proteinExistence type="predicted"/>
<keyword evidence="1" id="KW-0862">Zinc</keyword>
<evidence type="ECO:0000256" key="2">
    <source>
        <dbReference type="SAM" id="MobiDB-lite"/>
    </source>
</evidence>
<feature type="region of interest" description="Disordered" evidence="2">
    <location>
        <begin position="487"/>
        <end position="537"/>
    </location>
</feature>
<feature type="region of interest" description="Disordered" evidence="2">
    <location>
        <begin position="244"/>
        <end position="270"/>
    </location>
</feature>
<dbReference type="Proteomes" id="UP001190926">
    <property type="component" value="Unassembled WGS sequence"/>
</dbReference>
<feature type="compositionally biased region" description="Low complexity" evidence="2">
    <location>
        <begin position="516"/>
        <end position="529"/>
    </location>
</feature>
<dbReference type="GO" id="GO:0008757">
    <property type="term" value="F:S-adenosylmethionine-dependent methyltransferase activity"/>
    <property type="evidence" value="ECO:0007669"/>
    <property type="project" value="InterPro"/>
</dbReference>
<dbReference type="SUPFAM" id="SSF53335">
    <property type="entry name" value="S-adenosyl-L-methionine-dependent methyltransferases"/>
    <property type="match status" value="1"/>
</dbReference>
<comment type="caution">
    <text evidence="4">The sequence shown here is derived from an EMBL/GenBank/DDBJ whole genome shotgun (WGS) entry which is preliminary data.</text>
</comment>
<dbReference type="InterPro" id="IPR029063">
    <property type="entry name" value="SAM-dependent_MTases_sf"/>
</dbReference>
<evidence type="ECO:0000313" key="5">
    <source>
        <dbReference type="Proteomes" id="UP001190926"/>
    </source>
</evidence>
<evidence type="ECO:0000256" key="1">
    <source>
        <dbReference type="PROSITE-ProRule" id="PRU00175"/>
    </source>
</evidence>
<dbReference type="Gene3D" id="3.40.50.150">
    <property type="entry name" value="Vaccinia Virus protein VP39"/>
    <property type="match status" value="1"/>
</dbReference>
<dbReference type="PANTHER" id="PTHR31150">
    <property type="entry name" value="EXPRESSED PROTEIN"/>
    <property type="match status" value="1"/>
</dbReference>
<dbReference type="Gene3D" id="3.30.40.10">
    <property type="entry name" value="Zinc/RING finger domain, C3HC4 (zinc finger)"/>
    <property type="match status" value="1"/>
</dbReference>
<dbReference type="InterPro" id="IPR013216">
    <property type="entry name" value="Methyltransf_11"/>
</dbReference>
<name>A0AAD4J001_PERFH</name>
<dbReference type="SMART" id="SM00184">
    <property type="entry name" value="RING"/>
    <property type="match status" value="1"/>
</dbReference>
<accession>A0AAD4J001</accession>
<keyword evidence="1" id="KW-0863">Zinc-finger</keyword>
<dbReference type="EMBL" id="SDAM02000322">
    <property type="protein sequence ID" value="KAH6824698.1"/>
    <property type="molecule type" value="Genomic_DNA"/>
</dbReference>
<evidence type="ECO:0000259" key="3">
    <source>
        <dbReference type="PROSITE" id="PS50089"/>
    </source>
</evidence>
<dbReference type="GO" id="GO:0009820">
    <property type="term" value="P:alkaloid metabolic process"/>
    <property type="evidence" value="ECO:0007669"/>
    <property type="project" value="UniProtKB-KW"/>
</dbReference>
<reference evidence="4 5" key="1">
    <citation type="journal article" date="2021" name="Nat. Commun.">
        <title>Incipient diploidization of the medicinal plant Perilla within 10,000 years.</title>
        <authorList>
            <person name="Zhang Y."/>
            <person name="Shen Q."/>
            <person name="Leng L."/>
            <person name="Zhang D."/>
            <person name="Chen S."/>
            <person name="Shi Y."/>
            <person name="Ning Z."/>
            <person name="Chen S."/>
        </authorList>
    </citation>
    <scope>NUCLEOTIDE SEQUENCE [LARGE SCALE GENOMIC DNA]</scope>
    <source>
        <strain evidence="5">cv. PC099</strain>
    </source>
</reference>
<dbReference type="Pfam" id="PF08241">
    <property type="entry name" value="Methyltransf_11"/>
    <property type="match status" value="1"/>
</dbReference>
<dbReference type="GO" id="GO:0008270">
    <property type="term" value="F:zinc ion binding"/>
    <property type="evidence" value="ECO:0007669"/>
    <property type="project" value="UniProtKB-KW"/>
</dbReference>
<protein>
    <recommendedName>
        <fullName evidence="3">RING-type domain-containing protein</fullName>
    </recommendedName>
</protein>
<dbReference type="InterPro" id="IPR013083">
    <property type="entry name" value="Znf_RING/FYVE/PHD"/>
</dbReference>
<feature type="compositionally biased region" description="Low complexity" evidence="2">
    <location>
        <begin position="250"/>
        <end position="267"/>
    </location>
</feature>
<dbReference type="InterPro" id="IPR001841">
    <property type="entry name" value="Znf_RING"/>
</dbReference>